<dbReference type="Proteomes" id="UP001460270">
    <property type="component" value="Unassembled WGS sequence"/>
</dbReference>
<feature type="region of interest" description="Disordered" evidence="1">
    <location>
        <begin position="1"/>
        <end position="163"/>
    </location>
</feature>
<feature type="compositionally biased region" description="Basic and acidic residues" evidence="1">
    <location>
        <begin position="1"/>
        <end position="12"/>
    </location>
</feature>
<feature type="compositionally biased region" description="Polar residues" evidence="1">
    <location>
        <begin position="70"/>
        <end position="79"/>
    </location>
</feature>
<organism evidence="2 3">
    <name type="scientific">Mugilogobius chulae</name>
    <name type="common">yellowstripe goby</name>
    <dbReference type="NCBI Taxonomy" id="88201"/>
    <lineage>
        <taxon>Eukaryota</taxon>
        <taxon>Metazoa</taxon>
        <taxon>Chordata</taxon>
        <taxon>Craniata</taxon>
        <taxon>Vertebrata</taxon>
        <taxon>Euteleostomi</taxon>
        <taxon>Actinopterygii</taxon>
        <taxon>Neopterygii</taxon>
        <taxon>Teleostei</taxon>
        <taxon>Neoteleostei</taxon>
        <taxon>Acanthomorphata</taxon>
        <taxon>Gobiaria</taxon>
        <taxon>Gobiiformes</taxon>
        <taxon>Gobioidei</taxon>
        <taxon>Gobiidae</taxon>
        <taxon>Gobionellinae</taxon>
        <taxon>Mugilogobius</taxon>
    </lineage>
</organism>
<name>A0AAW0MN89_9GOBI</name>
<evidence type="ECO:0000313" key="2">
    <source>
        <dbReference type="EMBL" id="KAK7880938.1"/>
    </source>
</evidence>
<feature type="region of interest" description="Disordered" evidence="1">
    <location>
        <begin position="301"/>
        <end position="376"/>
    </location>
</feature>
<feature type="compositionally biased region" description="Polar residues" evidence="1">
    <location>
        <begin position="142"/>
        <end position="153"/>
    </location>
</feature>
<feature type="compositionally biased region" description="Polar residues" evidence="1">
    <location>
        <begin position="90"/>
        <end position="120"/>
    </location>
</feature>
<accession>A0AAW0MN89</accession>
<sequence>MQRSKAKEEQQRIKPGNDSQRRSQSKPQQDQSKPREDPPRPSQQKPRVQPRPAPHGHAPHSSAPHGPAPQGSTFQSKPPSRSHMIKLAASLSQSQRRAESSQPITGQRCSSQPITAQIQLDHSKVHQSEQTSREIQAPRPSPSAQDQSSSLGHSLQPDDPPWCSSRELRSQALLCSPSAQDQSSSLGHSLQPDDPPWCSSRELRSQALLCSPSARIRALRWATVCSLRTLPGAPPESSRVRPSSALPLPRIRALRWATVCSLRTLLCSSRELRSQALVCSPSAQDQSSSLATVCSLRTLPGAPPESSRVRPSSALPLPGSELFAGHSLQPEDRPGAPPESSGDQSSFVGSHLSEVQPLNPPESSRNTSQSSPPPRESLPLWAAFRPWWNLSGVQQRAWFSDSHSPGEGLCCGLHSTSPSQVLLLQEAPDQRLSFLTLCPGSGLISGPKSDGCGASQVLLHRAPVRGSSHLQLCPGTGLFCGTPAEDSSPSMGVIQRPTSLLRLSPGAEVIAGAEEAGDGPPWFSSRDGPRTSAQNQGSSVGRVRPVAPWSLSSSELQTQAPLSSASAPDEAPSLGRVRPALPWISSAPDEAPSLGRVRPALPWISSAPDEASSVGHVHPALPWISSAPDEASSVGHVRPTLPWISSAPDEASSMGRVRPLCPGSPLPRPLLHNPTPVFTGPPPLCWIRPSPVRHSKPRPPGQVPPTVFSQPCFMFPPVQPWVFYRAT</sequence>
<dbReference type="EMBL" id="JBBPFD010000035">
    <property type="protein sequence ID" value="KAK7880938.1"/>
    <property type="molecule type" value="Genomic_DNA"/>
</dbReference>
<evidence type="ECO:0000313" key="3">
    <source>
        <dbReference type="Proteomes" id="UP001460270"/>
    </source>
</evidence>
<protein>
    <submittedName>
        <fullName evidence="2">Uncharacterized protein</fullName>
    </submittedName>
</protein>
<evidence type="ECO:0000256" key="1">
    <source>
        <dbReference type="SAM" id="MobiDB-lite"/>
    </source>
</evidence>
<feature type="compositionally biased region" description="Polar residues" evidence="1">
    <location>
        <begin position="550"/>
        <end position="566"/>
    </location>
</feature>
<gene>
    <name evidence="2" type="ORF">WMY93_032428</name>
</gene>
<keyword evidence="3" id="KW-1185">Reference proteome</keyword>
<feature type="compositionally biased region" description="Polar residues" evidence="1">
    <location>
        <begin position="361"/>
        <end position="370"/>
    </location>
</feature>
<comment type="caution">
    <text evidence="2">The sequence shown here is derived from an EMBL/GenBank/DDBJ whole genome shotgun (WGS) entry which is preliminary data.</text>
</comment>
<proteinExistence type="predicted"/>
<reference evidence="3" key="1">
    <citation type="submission" date="2024-04" db="EMBL/GenBank/DDBJ databases">
        <title>Salinicola lusitanus LLJ914,a marine bacterium isolated from the Okinawa Trough.</title>
        <authorList>
            <person name="Li J."/>
        </authorList>
    </citation>
    <scope>NUCLEOTIDE SEQUENCE [LARGE SCALE GENOMIC DNA]</scope>
</reference>
<feature type="compositionally biased region" description="Low complexity" evidence="1">
    <location>
        <begin position="55"/>
        <end position="69"/>
    </location>
</feature>
<dbReference type="AlphaFoldDB" id="A0AAW0MN89"/>
<feature type="region of interest" description="Disordered" evidence="1">
    <location>
        <begin position="513"/>
        <end position="574"/>
    </location>
</feature>